<feature type="compositionally biased region" description="Basic and acidic residues" evidence="1">
    <location>
        <begin position="53"/>
        <end position="73"/>
    </location>
</feature>
<evidence type="ECO:0000256" key="1">
    <source>
        <dbReference type="SAM" id="MobiDB-lite"/>
    </source>
</evidence>
<evidence type="ECO:0000313" key="4">
    <source>
        <dbReference type="Proteomes" id="UP000426265"/>
    </source>
</evidence>
<dbReference type="ExpressionAtlas" id="A0A5S9WLR8">
    <property type="expression patterns" value="baseline and differential"/>
</dbReference>
<protein>
    <submittedName>
        <fullName evidence="2">Uncharacterized protein</fullName>
    </submittedName>
</protein>
<dbReference type="EMBL" id="CACRSJ010000104">
    <property type="protein sequence ID" value="VYS47977.1"/>
    <property type="molecule type" value="Genomic_DNA"/>
</dbReference>
<name>A0A5S9WLR8_ARATH</name>
<organism evidence="2 5">
    <name type="scientific">Arabidopsis thaliana</name>
    <name type="common">Mouse-ear cress</name>
    <dbReference type="NCBI Taxonomy" id="3702"/>
    <lineage>
        <taxon>Eukaryota</taxon>
        <taxon>Viridiplantae</taxon>
        <taxon>Streptophyta</taxon>
        <taxon>Embryophyta</taxon>
        <taxon>Tracheophyta</taxon>
        <taxon>Spermatophyta</taxon>
        <taxon>Magnoliopsida</taxon>
        <taxon>eudicotyledons</taxon>
        <taxon>Gunneridae</taxon>
        <taxon>Pentapetalae</taxon>
        <taxon>rosids</taxon>
        <taxon>malvids</taxon>
        <taxon>Brassicales</taxon>
        <taxon>Brassicaceae</taxon>
        <taxon>Camelineae</taxon>
        <taxon>Arabidopsis</taxon>
    </lineage>
</organism>
<evidence type="ECO:0000313" key="5">
    <source>
        <dbReference type="Proteomes" id="UP000434276"/>
    </source>
</evidence>
<sequence length="90" mass="10131">MGGTSIGSLDVDNAETTTTITKAHELTRDEVDTKRSKSQSNDAHIYRGRKRKEPSPEETRASNVARHKEETHMTELSLAIAPLREQQTKR</sequence>
<evidence type="ECO:0000313" key="2">
    <source>
        <dbReference type="EMBL" id="CAA0265750.1"/>
    </source>
</evidence>
<dbReference type="Proteomes" id="UP000434276">
    <property type="component" value="Unassembled WGS sequence"/>
</dbReference>
<dbReference type="Proteomes" id="UP000426265">
    <property type="component" value="Unassembled WGS sequence"/>
</dbReference>
<feature type="region of interest" description="Disordered" evidence="1">
    <location>
        <begin position="1"/>
        <end position="90"/>
    </location>
</feature>
<proteinExistence type="predicted"/>
<reference evidence="2 5" key="1">
    <citation type="submission" date="2019-12" db="EMBL/GenBank/DDBJ databases">
        <authorList>
            <person name="Jiao W.-B."/>
            <person name="Schneeberger K."/>
        </authorList>
    </citation>
    <scope>NUCLEOTIDE SEQUENCE [LARGE SCALE GENOMIC DNA]</scope>
    <source>
        <strain evidence="4">cv. An-1</strain>
        <strain evidence="5">cv. C24</strain>
    </source>
</reference>
<feature type="compositionally biased region" description="Basic and acidic residues" evidence="1">
    <location>
        <begin position="22"/>
        <end position="35"/>
    </location>
</feature>
<gene>
    <name evidence="3" type="ORF">AN1_LOCUS3461</name>
    <name evidence="2" type="ORF">C24_LOCUS3368</name>
</gene>
<dbReference type="AlphaFoldDB" id="A0A5S9WLR8"/>
<evidence type="ECO:0000313" key="3">
    <source>
        <dbReference type="EMBL" id="VYS47977.1"/>
    </source>
</evidence>
<dbReference type="EMBL" id="CACSHJ010000087">
    <property type="protein sequence ID" value="CAA0265750.1"/>
    <property type="molecule type" value="Genomic_DNA"/>
</dbReference>
<accession>A0A5S9WLR8</accession>
<accession>A0A654EFA0</accession>